<dbReference type="Proteomes" id="UP000789524">
    <property type="component" value="Unassembled WGS sequence"/>
</dbReference>
<comment type="subcellular location">
    <subcellularLocation>
        <location evidence="1">Cell membrane</location>
        <topology evidence="1">Multi-pass membrane protein</topology>
    </subcellularLocation>
</comment>
<organism evidence="10 11">
    <name type="scientific">Danaus chrysippus</name>
    <name type="common">African queen</name>
    <dbReference type="NCBI Taxonomy" id="151541"/>
    <lineage>
        <taxon>Eukaryota</taxon>
        <taxon>Metazoa</taxon>
        <taxon>Ecdysozoa</taxon>
        <taxon>Arthropoda</taxon>
        <taxon>Hexapoda</taxon>
        <taxon>Insecta</taxon>
        <taxon>Pterygota</taxon>
        <taxon>Neoptera</taxon>
        <taxon>Endopterygota</taxon>
        <taxon>Lepidoptera</taxon>
        <taxon>Glossata</taxon>
        <taxon>Ditrysia</taxon>
        <taxon>Papilionoidea</taxon>
        <taxon>Nymphalidae</taxon>
        <taxon>Danainae</taxon>
        <taxon>Danaini</taxon>
        <taxon>Danaina</taxon>
        <taxon>Danaus</taxon>
        <taxon>Anosia</taxon>
    </lineage>
</organism>
<keyword evidence="9" id="KW-0732">Signal</keyword>
<evidence type="ECO:0000256" key="7">
    <source>
        <dbReference type="ARBA" id="ARBA00023180"/>
    </source>
</evidence>
<dbReference type="Gene3D" id="3.40.190.10">
    <property type="entry name" value="Periplasmic binding protein-like II"/>
    <property type="match status" value="1"/>
</dbReference>
<dbReference type="PANTHER" id="PTHR42643:SF24">
    <property type="entry name" value="IONOTROPIC RECEPTOR 60A"/>
    <property type="match status" value="1"/>
</dbReference>
<evidence type="ECO:0000256" key="8">
    <source>
        <dbReference type="SAM" id="Phobius"/>
    </source>
</evidence>
<gene>
    <name evidence="10" type="ORF">DCHRY22_LOCUS13727</name>
</gene>
<keyword evidence="3 8" id="KW-0812">Transmembrane</keyword>
<evidence type="ECO:0000256" key="2">
    <source>
        <dbReference type="ARBA" id="ARBA00022475"/>
    </source>
</evidence>
<evidence type="ECO:0000313" key="10">
    <source>
        <dbReference type="EMBL" id="CAG9581032.1"/>
    </source>
</evidence>
<dbReference type="InterPro" id="IPR052192">
    <property type="entry name" value="Insect_Ionotropic_Sensory_Rcpt"/>
</dbReference>
<dbReference type="PANTHER" id="PTHR42643">
    <property type="entry name" value="IONOTROPIC RECEPTOR 20A-RELATED"/>
    <property type="match status" value="1"/>
</dbReference>
<feature type="transmembrane region" description="Helical" evidence="8">
    <location>
        <begin position="382"/>
        <end position="404"/>
    </location>
</feature>
<feature type="signal peptide" evidence="9">
    <location>
        <begin position="1"/>
        <end position="35"/>
    </location>
</feature>
<accession>A0A8J2R3T4</accession>
<keyword evidence="11" id="KW-1185">Reference proteome</keyword>
<sequence length="606" mass="71322">MKKEMKIFENSPTCVIGKMLLRSCILLLCTSLVKGGIEDIRTKDSKGKCIGNIVKKYFKRSNTISLVHMGNHNELVKVLNTMQLKTIISRSPQSNMTILNEHYVIDANSSTYFIKQFRYLVYERRWNPTTRFLILIKNLNVHDLYNVFDILLRYHVINILILNSTADPDIYTYNPFENFGCGRRYDRIIDLGKCSKSYTKDLYPDKLITGLRNCTFNVASTHWPPFSIKRPINSTYIMVGIEEYIFRIISQLESFNINVTFIGDGEKFSTISENMSIDGPLSFVQNGADMVFGGLVLVEARTDMFEFIYLHLLDQDSLVYLVKKAGRVQPWRNMYLVFQVDVWLTLFLIFLLYFLLFVLFFRPKDKSWVVLKMLSFMFSSGTGIRGSFFKRSIFIAWVWCSYFFSSYYQSTFSSVTTHPLMEHQIATVEDLERYNLKSCVSETILDYIEATLHDKQRFETLEQCKLYLDSIQFVSQSEHEYFTVVHFHKYQYYKLDYYNEYGEETMYKLDKPIYSSLNCIYFYKGFPFIDKLQMYALRVRENGMINAHMSRLYREFQIHYKFKTKDSKELEVLVPWGILGLGSCLSTLVFVGEILIKKFNDKNKSK</sequence>
<feature type="transmembrane region" description="Helical" evidence="8">
    <location>
        <begin position="573"/>
        <end position="596"/>
    </location>
</feature>
<dbReference type="SUPFAM" id="SSF53850">
    <property type="entry name" value="Periplasmic binding protein-like II"/>
    <property type="match status" value="1"/>
</dbReference>
<comment type="caution">
    <text evidence="10">The sequence shown here is derived from an EMBL/GenBank/DDBJ whole genome shotgun (WGS) entry which is preliminary data.</text>
</comment>
<evidence type="ECO:0000256" key="5">
    <source>
        <dbReference type="ARBA" id="ARBA00023136"/>
    </source>
</evidence>
<evidence type="ECO:0000256" key="3">
    <source>
        <dbReference type="ARBA" id="ARBA00022692"/>
    </source>
</evidence>
<keyword evidence="5 8" id="KW-0472">Membrane</keyword>
<keyword evidence="6" id="KW-0675">Receptor</keyword>
<name>A0A8J2R3T4_9NEOP</name>
<feature type="chain" id="PRO_5035289710" evidence="9">
    <location>
        <begin position="36"/>
        <end position="606"/>
    </location>
</feature>
<dbReference type="EMBL" id="CAKASE010000080">
    <property type="protein sequence ID" value="CAG9581032.1"/>
    <property type="molecule type" value="Genomic_DNA"/>
</dbReference>
<keyword evidence="4 8" id="KW-1133">Transmembrane helix</keyword>
<evidence type="ECO:0000313" key="11">
    <source>
        <dbReference type="Proteomes" id="UP000789524"/>
    </source>
</evidence>
<dbReference type="OrthoDB" id="7457888at2759"/>
<keyword evidence="7" id="KW-0325">Glycoprotein</keyword>
<proteinExistence type="predicted"/>
<protein>
    <submittedName>
        <fullName evidence="10">(African queen) hypothetical protein</fullName>
    </submittedName>
</protein>
<dbReference type="AlphaFoldDB" id="A0A8J2R3T4"/>
<evidence type="ECO:0000256" key="4">
    <source>
        <dbReference type="ARBA" id="ARBA00022989"/>
    </source>
</evidence>
<evidence type="ECO:0000256" key="6">
    <source>
        <dbReference type="ARBA" id="ARBA00023170"/>
    </source>
</evidence>
<dbReference type="GO" id="GO:0005886">
    <property type="term" value="C:plasma membrane"/>
    <property type="evidence" value="ECO:0007669"/>
    <property type="project" value="UniProtKB-SubCell"/>
</dbReference>
<evidence type="ECO:0000256" key="9">
    <source>
        <dbReference type="SAM" id="SignalP"/>
    </source>
</evidence>
<feature type="transmembrane region" description="Helical" evidence="8">
    <location>
        <begin position="342"/>
        <end position="361"/>
    </location>
</feature>
<reference evidence="10" key="1">
    <citation type="submission" date="2021-09" db="EMBL/GenBank/DDBJ databases">
        <authorList>
            <person name="Martin H S."/>
        </authorList>
    </citation>
    <scope>NUCLEOTIDE SEQUENCE</scope>
</reference>
<evidence type="ECO:0000256" key="1">
    <source>
        <dbReference type="ARBA" id="ARBA00004651"/>
    </source>
</evidence>
<keyword evidence="2" id="KW-1003">Cell membrane</keyword>